<dbReference type="GO" id="GO:0004674">
    <property type="term" value="F:protein serine/threonine kinase activity"/>
    <property type="evidence" value="ECO:0007669"/>
    <property type="project" value="UniProtKB-KW"/>
</dbReference>
<keyword evidence="1" id="KW-0723">Serine/threonine-protein kinase</keyword>
<name>A0A317TBS2_9CHLB</name>
<dbReference type="InterPro" id="IPR050267">
    <property type="entry name" value="Anti-sigma-factor_SerPK"/>
</dbReference>
<dbReference type="CDD" id="cd16936">
    <property type="entry name" value="HATPase_RsbW-like"/>
    <property type="match status" value="1"/>
</dbReference>
<dbReference type="Gene3D" id="3.30.565.10">
    <property type="entry name" value="Histidine kinase-like ATPase, C-terminal domain"/>
    <property type="match status" value="1"/>
</dbReference>
<dbReference type="SUPFAM" id="SSF55874">
    <property type="entry name" value="ATPase domain of HSP90 chaperone/DNA topoisomerase II/histidine kinase"/>
    <property type="match status" value="1"/>
</dbReference>
<keyword evidence="1" id="KW-0418">Kinase</keyword>
<dbReference type="PANTHER" id="PTHR35526:SF3">
    <property type="entry name" value="ANTI-SIGMA-F FACTOR RSBW"/>
    <property type="match status" value="1"/>
</dbReference>
<dbReference type="AlphaFoldDB" id="A0A317TBS2"/>
<dbReference type="OrthoDB" id="1467655at2"/>
<evidence type="ECO:0000313" key="4">
    <source>
        <dbReference type="Proteomes" id="UP000246278"/>
    </source>
</evidence>
<reference evidence="4" key="1">
    <citation type="submission" date="2017-10" db="EMBL/GenBank/DDBJ databases">
        <authorList>
            <person name="Gaisin V.A."/>
            <person name="Rysina M.S."/>
            <person name="Grouzdev D.S."/>
        </authorList>
    </citation>
    <scope>NUCLEOTIDE SEQUENCE [LARGE SCALE GENOMIC DNA]</scope>
    <source>
        <strain evidence="4">V1</strain>
    </source>
</reference>
<proteinExistence type="predicted"/>
<sequence>MEACKAYNLLLSSSYDEFLKLQDFLEVMSEREGFSEEFFQELSFVVKEAFVNAVKHGNAGNKAAVVGLGFESLREPDARTLFIEVADAGSGFAVHEIHDPTSSGLLMEPSGRGVFLMRAFAEIIGQENFENGWKLRLKMRPY</sequence>
<protein>
    <recommendedName>
        <fullName evidence="2">Histidine kinase/HSP90-like ATPase domain-containing protein</fullName>
    </recommendedName>
</protein>
<dbReference type="InterPro" id="IPR036890">
    <property type="entry name" value="HATPase_C_sf"/>
</dbReference>
<organism evidence="3 4">
    <name type="scientific">Prosthecochloris marina</name>
    <dbReference type="NCBI Taxonomy" id="2017681"/>
    <lineage>
        <taxon>Bacteria</taxon>
        <taxon>Pseudomonadati</taxon>
        <taxon>Chlorobiota</taxon>
        <taxon>Chlorobiia</taxon>
        <taxon>Chlorobiales</taxon>
        <taxon>Chlorobiaceae</taxon>
        <taxon>Prosthecochloris</taxon>
    </lineage>
</organism>
<dbReference type="RefSeq" id="WP_110022202.1">
    <property type="nucleotide sequence ID" value="NZ_PDNZ01000001.1"/>
</dbReference>
<evidence type="ECO:0000259" key="2">
    <source>
        <dbReference type="Pfam" id="PF13581"/>
    </source>
</evidence>
<feature type="domain" description="Histidine kinase/HSP90-like ATPase" evidence="2">
    <location>
        <begin position="20"/>
        <end position="124"/>
    </location>
</feature>
<dbReference type="EMBL" id="PDNZ01000001">
    <property type="protein sequence ID" value="PWW83321.1"/>
    <property type="molecule type" value="Genomic_DNA"/>
</dbReference>
<dbReference type="Proteomes" id="UP000246278">
    <property type="component" value="Unassembled WGS sequence"/>
</dbReference>
<dbReference type="InterPro" id="IPR003594">
    <property type="entry name" value="HATPase_dom"/>
</dbReference>
<dbReference type="PANTHER" id="PTHR35526">
    <property type="entry name" value="ANTI-SIGMA-F FACTOR RSBW-RELATED"/>
    <property type="match status" value="1"/>
</dbReference>
<accession>A0A317TBS2</accession>
<dbReference type="Pfam" id="PF13581">
    <property type="entry name" value="HATPase_c_2"/>
    <property type="match status" value="1"/>
</dbReference>
<evidence type="ECO:0000313" key="3">
    <source>
        <dbReference type="EMBL" id="PWW83321.1"/>
    </source>
</evidence>
<keyword evidence="1" id="KW-0808">Transferase</keyword>
<keyword evidence="4" id="KW-1185">Reference proteome</keyword>
<evidence type="ECO:0000256" key="1">
    <source>
        <dbReference type="ARBA" id="ARBA00022527"/>
    </source>
</evidence>
<gene>
    <name evidence="3" type="ORF">CR164_01855</name>
</gene>
<comment type="caution">
    <text evidence="3">The sequence shown here is derived from an EMBL/GenBank/DDBJ whole genome shotgun (WGS) entry which is preliminary data.</text>
</comment>